<reference evidence="4 5" key="1">
    <citation type="submission" date="2016-12" db="EMBL/GenBank/DDBJ databases">
        <title>The genomes of Aspergillus section Nigri reveals drivers in fungal speciation.</title>
        <authorList>
            <consortium name="DOE Joint Genome Institute"/>
            <person name="Vesth T.C."/>
            <person name="Nybo J."/>
            <person name="Theobald S."/>
            <person name="Brandl J."/>
            <person name="Frisvad J.C."/>
            <person name="Nielsen K.F."/>
            <person name="Lyhne E.K."/>
            <person name="Kogle M.E."/>
            <person name="Kuo A."/>
            <person name="Riley R."/>
            <person name="Clum A."/>
            <person name="Nolan M."/>
            <person name="Lipzen A."/>
            <person name="Salamov A."/>
            <person name="Henrissat B."/>
            <person name="Wiebenga A."/>
            <person name="De Vries R.P."/>
            <person name="Grigoriev I.V."/>
            <person name="Mortensen U.H."/>
            <person name="Andersen M.R."/>
            <person name="Baker S.E."/>
        </authorList>
    </citation>
    <scope>NUCLEOTIDE SEQUENCE [LARGE SCALE GENOMIC DNA]</scope>
    <source>
        <strain evidence="4 5">CBS 117.55</strain>
    </source>
</reference>
<feature type="compositionally biased region" description="Polar residues" evidence="1">
    <location>
        <begin position="255"/>
        <end position="265"/>
    </location>
</feature>
<feature type="domain" description="Glycoside hydrolase 131 catalytic N-terminal" evidence="3">
    <location>
        <begin position="19"/>
        <end position="251"/>
    </location>
</feature>
<feature type="chain" id="PRO_5016348468" description="Glycoside hydrolase 131 catalytic N-terminal domain-containing protein" evidence="2">
    <location>
        <begin position="17"/>
        <end position="408"/>
    </location>
</feature>
<dbReference type="AlphaFoldDB" id="A0A317VSU8"/>
<evidence type="ECO:0000259" key="3">
    <source>
        <dbReference type="Pfam" id="PF18271"/>
    </source>
</evidence>
<sequence length="408" mass="41953">MKSSLSLLALPASALAGTVRWSGIFNSSATVAELDEWSWSNQIEPWQWYIHGTANTSEYLGLSSSFKNPAASDAQGLRTTIDGTSFWEGQTMERTELIPQTTADLGSGHLYYHFSLSTKTTNPPNASFEHQIAFFESHFTEIQYGLVDGASGTSDNTLRWNAAGDTQWSVQLEAGNWYNFAYDIDFSAKTVGLWASNGSEALTEVVSPVSASVSSNSEDWHVGVLRLPGSGANDAAAEDWFWSGVYVEEGELTTSIGDGSSSSENETTTAAAAAATTSAAAVETTAAATTTSEAAAVETTTAAAAAAAAETTTSAVLPTQIAVSASTAAAEAATTTSSVSSATQAATSAVIAVGSSVPAESASSSASSSEILPAPSTAAQALAEMGSVLKALLSKSGGAHARDFAVRR</sequence>
<dbReference type="PANTHER" id="PTHR34612">
    <property type="entry name" value="GH131_N DOMAIN-CONTAINING PROTEIN"/>
    <property type="match status" value="1"/>
</dbReference>
<proteinExistence type="predicted"/>
<organism evidence="4 5">
    <name type="scientific">Aspergillus heteromorphus CBS 117.55</name>
    <dbReference type="NCBI Taxonomy" id="1448321"/>
    <lineage>
        <taxon>Eukaryota</taxon>
        <taxon>Fungi</taxon>
        <taxon>Dikarya</taxon>
        <taxon>Ascomycota</taxon>
        <taxon>Pezizomycotina</taxon>
        <taxon>Eurotiomycetes</taxon>
        <taxon>Eurotiomycetidae</taxon>
        <taxon>Eurotiales</taxon>
        <taxon>Aspergillaceae</taxon>
        <taxon>Aspergillus</taxon>
        <taxon>Aspergillus subgen. Circumdati</taxon>
    </lineage>
</organism>
<keyword evidence="2" id="KW-0732">Signal</keyword>
<keyword evidence="5" id="KW-1185">Reference proteome</keyword>
<protein>
    <recommendedName>
        <fullName evidence="3">Glycoside hydrolase 131 catalytic N-terminal domain-containing protein</fullName>
    </recommendedName>
</protein>
<dbReference type="EMBL" id="MSFL01000018">
    <property type="protein sequence ID" value="PWY77406.1"/>
    <property type="molecule type" value="Genomic_DNA"/>
</dbReference>
<evidence type="ECO:0000256" key="1">
    <source>
        <dbReference type="SAM" id="MobiDB-lite"/>
    </source>
</evidence>
<dbReference type="Gene3D" id="2.60.120.1160">
    <property type="match status" value="1"/>
</dbReference>
<dbReference type="VEuPathDB" id="FungiDB:BO70DRAFT_363336"/>
<name>A0A317VSU8_9EURO</name>
<dbReference type="RefSeq" id="XP_025397979.1">
    <property type="nucleotide sequence ID" value="XM_025543539.1"/>
</dbReference>
<evidence type="ECO:0000313" key="4">
    <source>
        <dbReference type="EMBL" id="PWY77406.1"/>
    </source>
</evidence>
<dbReference type="Pfam" id="PF18271">
    <property type="entry name" value="GH131_N"/>
    <property type="match status" value="1"/>
</dbReference>
<dbReference type="InterPro" id="IPR041524">
    <property type="entry name" value="GH131_N"/>
</dbReference>
<dbReference type="PANTHER" id="PTHR34612:SF6">
    <property type="entry name" value="GLYCOSIDE HYDROLASE 131 CATALYTIC N-TERMINAL DOMAIN-CONTAINING PROTEIN"/>
    <property type="match status" value="1"/>
</dbReference>
<feature type="signal peptide" evidence="2">
    <location>
        <begin position="1"/>
        <end position="16"/>
    </location>
</feature>
<dbReference type="OrthoDB" id="120072at2759"/>
<dbReference type="Proteomes" id="UP000247233">
    <property type="component" value="Unassembled WGS sequence"/>
</dbReference>
<gene>
    <name evidence="4" type="ORF">BO70DRAFT_363336</name>
</gene>
<dbReference type="GeneID" id="37065776"/>
<accession>A0A317VSU8</accession>
<feature type="region of interest" description="Disordered" evidence="1">
    <location>
        <begin position="255"/>
        <end position="274"/>
    </location>
</feature>
<evidence type="ECO:0000313" key="5">
    <source>
        <dbReference type="Proteomes" id="UP000247233"/>
    </source>
</evidence>
<evidence type="ECO:0000256" key="2">
    <source>
        <dbReference type="SAM" id="SignalP"/>
    </source>
</evidence>
<dbReference type="STRING" id="1448321.A0A317VSU8"/>
<comment type="caution">
    <text evidence="4">The sequence shown here is derived from an EMBL/GenBank/DDBJ whole genome shotgun (WGS) entry which is preliminary data.</text>
</comment>